<keyword evidence="3" id="KW-1185">Reference proteome</keyword>
<organism evidence="2 3">
    <name type="scientific">Entomortierella parvispora</name>
    <dbReference type="NCBI Taxonomy" id="205924"/>
    <lineage>
        <taxon>Eukaryota</taxon>
        <taxon>Fungi</taxon>
        <taxon>Fungi incertae sedis</taxon>
        <taxon>Mucoromycota</taxon>
        <taxon>Mortierellomycotina</taxon>
        <taxon>Mortierellomycetes</taxon>
        <taxon>Mortierellales</taxon>
        <taxon>Mortierellaceae</taxon>
        <taxon>Entomortierella</taxon>
    </lineage>
</organism>
<sequence length="232" mass="25008">MRISTFVPAVLGLSLFAASAQAGPIAKRENRNTVDLVIPKVIVDAKVNAVAHACLKLEQDLCLDVKLDLWADAQVLGKVVDAEADVDGLKLSVKEKLDAEVKAVVEADVKAEVLAKVDVHIKKILLELCPVVSDDCLKEHAHSIVAKVHAAVKVIIPEVKAKVTAHLESKLRLRLKAVIRKINVDALGLAQAHIKATLQVASNINIRLDAFVEVFAKVFANVFIPKLNLGAL</sequence>
<protein>
    <submittedName>
        <fullName evidence="2">Uncharacterized protein</fullName>
    </submittedName>
</protein>
<comment type="caution">
    <text evidence="2">The sequence shown here is derived from an EMBL/GenBank/DDBJ whole genome shotgun (WGS) entry which is preliminary data.</text>
</comment>
<accession>A0A9P3LXM0</accession>
<proteinExistence type="predicted"/>
<evidence type="ECO:0000313" key="2">
    <source>
        <dbReference type="EMBL" id="GJJ74289.1"/>
    </source>
</evidence>
<keyword evidence="1" id="KW-0732">Signal</keyword>
<name>A0A9P3LXM0_9FUNG</name>
<dbReference type="EMBL" id="BQFW01000008">
    <property type="protein sequence ID" value="GJJ74289.1"/>
    <property type="molecule type" value="Genomic_DNA"/>
</dbReference>
<evidence type="ECO:0000256" key="1">
    <source>
        <dbReference type="SAM" id="SignalP"/>
    </source>
</evidence>
<dbReference type="AlphaFoldDB" id="A0A9P3LXM0"/>
<feature type="chain" id="PRO_5040479599" evidence="1">
    <location>
        <begin position="23"/>
        <end position="232"/>
    </location>
</feature>
<feature type="signal peptide" evidence="1">
    <location>
        <begin position="1"/>
        <end position="22"/>
    </location>
</feature>
<dbReference type="Proteomes" id="UP000827284">
    <property type="component" value="Unassembled WGS sequence"/>
</dbReference>
<reference evidence="2" key="2">
    <citation type="journal article" date="2022" name="Microbiol. Resour. Announc.">
        <title>Whole-Genome Sequence of Entomortierella parvispora E1425, a Mucoromycotan Fungus Associated with Burkholderiaceae-Related Endosymbiotic Bacteria.</title>
        <authorList>
            <person name="Herlambang A."/>
            <person name="Guo Y."/>
            <person name="Takashima Y."/>
            <person name="Narisawa K."/>
            <person name="Ohta H."/>
            <person name="Nishizawa T."/>
        </authorList>
    </citation>
    <scope>NUCLEOTIDE SEQUENCE</scope>
    <source>
        <strain evidence="2">E1425</strain>
    </source>
</reference>
<reference evidence="2" key="1">
    <citation type="submission" date="2021-11" db="EMBL/GenBank/DDBJ databases">
        <authorList>
            <person name="Herlambang A."/>
            <person name="Guo Y."/>
            <person name="Takashima Y."/>
            <person name="Nishizawa T."/>
        </authorList>
    </citation>
    <scope>NUCLEOTIDE SEQUENCE</scope>
    <source>
        <strain evidence="2">E1425</strain>
    </source>
</reference>
<gene>
    <name evidence="2" type="ORF">EMPS_06647</name>
</gene>
<dbReference type="OrthoDB" id="2433642at2759"/>
<evidence type="ECO:0000313" key="3">
    <source>
        <dbReference type="Proteomes" id="UP000827284"/>
    </source>
</evidence>